<evidence type="ECO:0000256" key="1">
    <source>
        <dbReference type="SAM" id="MobiDB-lite"/>
    </source>
</evidence>
<gene>
    <name evidence="3" type="ORF">BN1204_063450</name>
    <name evidence="2" type="ORF">NCLIV_063450</name>
</gene>
<keyword evidence="4" id="KW-1185">Reference proteome</keyword>
<feature type="region of interest" description="Disordered" evidence="1">
    <location>
        <begin position="467"/>
        <end position="520"/>
    </location>
</feature>
<dbReference type="EMBL" id="LN714487">
    <property type="protein sequence ID" value="CEL70662.1"/>
    <property type="molecule type" value="Genomic_DNA"/>
</dbReference>
<dbReference type="RefSeq" id="XP_003885945.1">
    <property type="nucleotide sequence ID" value="XM_003885896.1"/>
</dbReference>
<sequence>MDVDWQQQLGMMPPLVHTVPVFSLGDIPERLPSSVPLSAVARHENRPHSSSNLQSCPFRDQSHRVDKPHGMKVTEEENRSAPGGPLFLSLQEEILRAKAGESVCAQSTGQHQRRSREENDAEVDWHAPVQPTEITNYTATGNSSVAATMQTVSFGDSHRDEYGVGHQTSLNRMNTPVCDTHETAEVVVPASLGVRNYPYLEQEGACLAWVPQWLSQSLPYANFHPLYSPNQVSSLCSSSCCNSSPVPCLPECSSSVPVFGDAYRQSNFEPVAGTNSVTSSYQACSHSEESQHLLRSFWSSTGSTCPRLPLPIRAAAQANCCPSLADEALPMHVLPSFPPYSSKPSPTALDRDTSGGWRRKQRCRKQETDHRKERKKAESYNGRVSGHRGSTQYIRGHGKKSGEELQLSDRHAATFSLPPWCGSPPTLPDPDFSTPFSACHGDETLSIPEMQHFPLSFPGRFSGVPASAPSFSSYPSETGQTDSSRPPPQVPPTKQRPGGVLTEMSTGRTGRRGSRQRPLSPCVSSLLGPLAAVEWRSRTAGLRLSTKFGYLQCDRTGEPLCSPRWESGCEGVFFDNQKGLWRVTCSGEKKITKSFSPKLLGGFDAAKTVAMLYRIWAAEREDVVTEKLSELALEWKQHEGKICGDVNSQERGICVSGASTMNRENIVIPFYAPSEAVVEGILRNEAESGSDSPHSLLEAAINIVSQMHC</sequence>
<dbReference type="OMA" id="CHNALTA"/>
<organism evidence="2 4">
    <name type="scientific">Neospora caninum (strain Liverpool)</name>
    <dbReference type="NCBI Taxonomy" id="572307"/>
    <lineage>
        <taxon>Eukaryota</taxon>
        <taxon>Sar</taxon>
        <taxon>Alveolata</taxon>
        <taxon>Apicomplexa</taxon>
        <taxon>Conoidasida</taxon>
        <taxon>Coccidia</taxon>
        <taxon>Eucoccidiorida</taxon>
        <taxon>Eimeriorina</taxon>
        <taxon>Sarcocystidae</taxon>
        <taxon>Neospora</taxon>
    </lineage>
</organism>
<feature type="compositionally biased region" description="Low complexity" evidence="1">
    <location>
        <begin position="467"/>
        <end position="476"/>
    </location>
</feature>
<dbReference type="Proteomes" id="UP000007494">
    <property type="component" value="Chromosome XII"/>
</dbReference>
<feature type="region of interest" description="Disordered" evidence="1">
    <location>
        <begin position="41"/>
        <end position="85"/>
    </location>
</feature>
<accession>F0VQC2</accession>
<dbReference type="OrthoDB" id="330385at2759"/>
<feature type="compositionally biased region" description="Basic and acidic residues" evidence="1">
    <location>
        <begin position="364"/>
        <end position="378"/>
    </location>
</feature>
<reference evidence="3" key="4">
    <citation type="journal article" date="2015" name="PLoS ONE">
        <title>Comprehensive Evaluation of Toxoplasma gondii VEG and Neospora caninum LIV Genomes with Tachyzoite Stage Transcriptome and Proteome Defines Novel Transcript Features.</title>
        <authorList>
            <person name="Ramaprasad A."/>
            <person name="Mourier T."/>
            <person name="Naeem R."/>
            <person name="Malas T.B."/>
            <person name="Moussa E."/>
            <person name="Panigrahi A."/>
            <person name="Vermont S.J."/>
            <person name="Otto T.D."/>
            <person name="Wastling J."/>
            <person name="Pain A."/>
        </authorList>
    </citation>
    <scope>NUCLEOTIDE SEQUENCE</scope>
    <source>
        <strain evidence="3">Liverpool</strain>
    </source>
</reference>
<evidence type="ECO:0000313" key="3">
    <source>
        <dbReference type="EMBL" id="CEL70662.1"/>
    </source>
</evidence>
<evidence type="ECO:0000313" key="2">
    <source>
        <dbReference type="EMBL" id="CBZ55919.1"/>
    </source>
</evidence>
<dbReference type="EMBL" id="FR823393">
    <property type="protein sequence ID" value="CBZ55919.1"/>
    <property type="molecule type" value="Genomic_DNA"/>
</dbReference>
<dbReference type="GeneID" id="13445142"/>
<name>F0VQC2_NEOCL</name>
<reference evidence="4" key="3">
    <citation type="journal article" date="2012" name="PLoS Pathog.">
        <title>Comparative genomics of the apicomplexan parasites Toxoplasma gondii and Neospora caninum: Coccidia differing in host range and transmission strategy.</title>
        <authorList>
            <person name="Reid A.J."/>
            <person name="Vermont S.J."/>
            <person name="Cotton J.A."/>
            <person name="Harris D."/>
            <person name="Hill-Cawthorne G.A."/>
            <person name="Konen-Waisman S."/>
            <person name="Latham S.M."/>
            <person name="Mourier T."/>
            <person name="Norton R."/>
            <person name="Quail M.A."/>
            <person name="Sanders M."/>
            <person name="Shanmugam D."/>
            <person name="Sohal A."/>
            <person name="Wasmuth J.D."/>
            <person name="Brunk B."/>
            <person name="Grigg M.E."/>
            <person name="Howard J.C."/>
            <person name="Parkinson J."/>
            <person name="Roos D.S."/>
            <person name="Trees A.J."/>
            <person name="Berriman M."/>
            <person name="Pain A."/>
            <person name="Wastling J.M."/>
        </authorList>
    </citation>
    <scope>NUCLEOTIDE SEQUENCE [LARGE SCALE GENOMIC DNA]</scope>
    <source>
        <strain evidence="4">Liverpool</strain>
    </source>
</reference>
<protein>
    <submittedName>
        <fullName evidence="3">AP2 domain transcription factor AP2XII-3</fullName>
    </submittedName>
</protein>
<evidence type="ECO:0000313" key="4">
    <source>
        <dbReference type="Proteomes" id="UP000007494"/>
    </source>
</evidence>
<feature type="region of interest" description="Disordered" evidence="1">
    <location>
        <begin position="337"/>
        <end position="405"/>
    </location>
</feature>
<reference evidence="2" key="2">
    <citation type="submission" date="2011-03" db="EMBL/GenBank/DDBJ databases">
        <title>Comparative genomics and transcriptomics of Neospora caninum and Toxoplasma gondii.</title>
        <authorList>
            <person name="Reid A.J."/>
            <person name="Sohal A."/>
            <person name="Harris D."/>
            <person name="Quail M."/>
            <person name="Sanders M."/>
            <person name="Berriman M."/>
            <person name="Wastling J.M."/>
            <person name="Pain A."/>
        </authorList>
    </citation>
    <scope>NUCLEOTIDE SEQUENCE</scope>
    <source>
        <strain evidence="2">Liverpool</strain>
    </source>
</reference>
<dbReference type="InParanoid" id="F0VQC2"/>
<dbReference type="VEuPathDB" id="ToxoDB:NCLIV_063450"/>
<dbReference type="eggNOG" id="ENOG502QZ7U">
    <property type="taxonomic scope" value="Eukaryota"/>
</dbReference>
<feature type="compositionally biased region" description="Basic and acidic residues" evidence="1">
    <location>
        <begin position="60"/>
        <end position="79"/>
    </location>
</feature>
<dbReference type="AlphaFoldDB" id="F0VQC2"/>
<reference evidence="2" key="1">
    <citation type="submission" date="2011-02" db="EMBL/GenBank/DDBJ databases">
        <authorList>
            <person name="Aslett M."/>
        </authorList>
    </citation>
    <scope>NUCLEOTIDE SEQUENCE</scope>
    <source>
        <strain evidence="2">Liverpool</strain>
    </source>
</reference>
<proteinExistence type="predicted"/>